<sequence length="48" mass="4809">MVSRPATAGSRRAAGCPETSPVRHAALDRGAVGHDLVGVHGPCSAACR</sequence>
<name>J9F636_9ZZZZ</name>
<accession>J9F636</accession>
<dbReference type="EMBL" id="AMCI01008887">
    <property type="protein sequence ID" value="EJW90351.1"/>
    <property type="molecule type" value="Genomic_DNA"/>
</dbReference>
<feature type="region of interest" description="Disordered" evidence="1">
    <location>
        <begin position="1"/>
        <end position="20"/>
    </location>
</feature>
<protein>
    <submittedName>
        <fullName evidence="2">Uncharacterized protein</fullName>
    </submittedName>
</protein>
<evidence type="ECO:0000313" key="2">
    <source>
        <dbReference type="EMBL" id="EJW90351.1"/>
    </source>
</evidence>
<dbReference type="AlphaFoldDB" id="J9F636"/>
<gene>
    <name evidence="2" type="ORF">EVA_21542</name>
</gene>
<comment type="caution">
    <text evidence="2">The sequence shown here is derived from an EMBL/GenBank/DDBJ whole genome shotgun (WGS) entry which is preliminary data.</text>
</comment>
<proteinExistence type="predicted"/>
<evidence type="ECO:0000256" key="1">
    <source>
        <dbReference type="SAM" id="MobiDB-lite"/>
    </source>
</evidence>
<reference evidence="2" key="1">
    <citation type="journal article" date="2012" name="PLoS ONE">
        <title>Gene sets for utilization of primary and secondary nutrition supplies in the distal gut of endangered iberian lynx.</title>
        <authorList>
            <person name="Alcaide M."/>
            <person name="Messina E."/>
            <person name="Richter M."/>
            <person name="Bargiela R."/>
            <person name="Peplies J."/>
            <person name="Huws S.A."/>
            <person name="Newbold C.J."/>
            <person name="Golyshin P.N."/>
            <person name="Simon M.A."/>
            <person name="Lopez G."/>
            <person name="Yakimov M.M."/>
            <person name="Ferrer M."/>
        </authorList>
    </citation>
    <scope>NUCLEOTIDE SEQUENCE</scope>
</reference>
<organism evidence="2">
    <name type="scientific">gut metagenome</name>
    <dbReference type="NCBI Taxonomy" id="749906"/>
    <lineage>
        <taxon>unclassified sequences</taxon>
        <taxon>metagenomes</taxon>
        <taxon>organismal metagenomes</taxon>
    </lineage>
</organism>